<keyword evidence="1" id="KW-1133">Transmembrane helix</keyword>
<feature type="transmembrane region" description="Helical" evidence="1">
    <location>
        <begin position="12"/>
        <end position="35"/>
    </location>
</feature>
<keyword evidence="1" id="KW-0472">Membrane</keyword>
<dbReference type="EMBL" id="CAJOAX010000019">
    <property type="protein sequence ID" value="CAF3481372.1"/>
    <property type="molecule type" value="Genomic_DNA"/>
</dbReference>
<organism evidence="2 4">
    <name type="scientific">Rotaria sordida</name>
    <dbReference type="NCBI Taxonomy" id="392033"/>
    <lineage>
        <taxon>Eukaryota</taxon>
        <taxon>Metazoa</taxon>
        <taxon>Spiralia</taxon>
        <taxon>Gnathifera</taxon>
        <taxon>Rotifera</taxon>
        <taxon>Eurotatoria</taxon>
        <taxon>Bdelloidea</taxon>
        <taxon>Philodinida</taxon>
        <taxon>Philodinidae</taxon>
        <taxon>Rotaria</taxon>
    </lineage>
</organism>
<dbReference type="OrthoDB" id="10039495at2759"/>
<protein>
    <submittedName>
        <fullName evidence="2">Uncharacterized protein</fullName>
    </submittedName>
</protein>
<comment type="caution">
    <text evidence="2">The sequence shown here is derived from an EMBL/GenBank/DDBJ whole genome shotgun (WGS) entry which is preliminary data.</text>
</comment>
<evidence type="ECO:0000256" key="1">
    <source>
        <dbReference type="SAM" id="Phobius"/>
    </source>
</evidence>
<sequence>MSLDARDKIIITIILSIVGLICILLIICFIIWFIIRYYRLKTKRMNSNEENNSPPISSYHRQQYQRTQRFPSIKLNHNNNNIINKKRKRKKRRFNTNDSALTLSFDPPHLINQNVKNLDKLLTSESTLTANSWHYEETLPKKHCYYKNPSNEPVYASSSTVLTTVSNLTGTHENLNNVHYRFLNELDHVLRLKQEERRKHSLKYTQSCRQTTDLLPFDYYRSISPPSTIIETNSSNQNSLEPIYIRTNKFSNLTLIRKARLAQLRDDTAILY</sequence>
<keyword evidence="1" id="KW-0812">Transmembrane</keyword>
<dbReference type="AlphaFoldDB" id="A0A813YVR1"/>
<proteinExistence type="predicted"/>
<evidence type="ECO:0000313" key="3">
    <source>
        <dbReference type="EMBL" id="CAF3481372.1"/>
    </source>
</evidence>
<dbReference type="Proteomes" id="UP000663882">
    <property type="component" value="Unassembled WGS sequence"/>
</dbReference>
<gene>
    <name evidence="3" type="ORF">OTI717_LOCUS544</name>
    <name evidence="2" type="ORF">RFH988_LOCUS8418</name>
</gene>
<name>A0A813YVR1_9BILA</name>
<evidence type="ECO:0000313" key="4">
    <source>
        <dbReference type="Proteomes" id="UP000663882"/>
    </source>
</evidence>
<reference evidence="2" key="1">
    <citation type="submission" date="2021-02" db="EMBL/GenBank/DDBJ databases">
        <authorList>
            <person name="Nowell W R."/>
        </authorList>
    </citation>
    <scope>NUCLEOTIDE SEQUENCE</scope>
</reference>
<accession>A0A813YVR1</accession>
<evidence type="ECO:0000313" key="2">
    <source>
        <dbReference type="EMBL" id="CAF0889804.1"/>
    </source>
</evidence>
<dbReference type="EMBL" id="CAJNOO010000284">
    <property type="protein sequence ID" value="CAF0889804.1"/>
    <property type="molecule type" value="Genomic_DNA"/>
</dbReference>
<dbReference type="Proteomes" id="UP000663823">
    <property type="component" value="Unassembled WGS sequence"/>
</dbReference>